<dbReference type="AlphaFoldDB" id="A0A7Y4L817"/>
<dbReference type="PANTHER" id="PTHR43610">
    <property type="entry name" value="BLL6696 PROTEIN"/>
    <property type="match status" value="1"/>
</dbReference>
<protein>
    <submittedName>
        <fullName evidence="2">GNAT family N-acetyltransferase</fullName>
    </submittedName>
</protein>
<accession>A0A7Y4L817</accession>
<evidence type="ECO:0000259" key="1">
    <source>
        <dbReference type="Pfam" id="PF13302"/>
    </source>
</evidence>
<dbReference type="Gene3D" id="3.40.630.30">
    <property type="match status" value="1"/>
</dbReference>
<dbReference type="InterPro" id="IPR016181">
    <property type="entry name" value="Acyl_CoA_acyltransferase"/>
</dbReference>
<comment type="caution">
    <text evidence="2">The sequence shown here is derived from an EMBL/GenBank/DDBJ whole genome shotgun (WGS) entry which is preliminary data.</text>
</comment>
<dbReference type="InterPro" id="IPR000182">
    <property type="entry name" value="GNAT_dom"/>
</dbReference>
<dbReference type="Proteomes" id="UP000541421">
    <property type="component" value="Unassembled WGS sequence"/>
</dbReference>
<feature type="domain" description="N-acetyltransferase" evidence="1">
    <location>
        <begin position="13"/>
        <end position="152"/>
    </location>
</feature>
<evidence type="ECO:0000313" key="2">
    <source>
        <dbReference type="EMBL" id="NOL48647.1"/>
    </source>
</evidence>
<dbReference type="GO" id="GO:0016747">
    <property type="term" value="F:acyltransferase activity, transferring groups other than amino-acyl groups"/>
    <property type="evidence" value="ECO:0007669"/>
    <property type="project" value="InterPro"/>
</dbReference>
<gene>
    <name evidence="2" type="ORF">HKX40_00640</name>
</gene>
<dbReference type="PANTHER" id="PTHR43610:SF1">
    <property type="entry name" value="N-ACETYLTRANSFERASE DOMAIN-CONTAINING PROTEIN"/>
    <property type="match status" value="1"/>
</dbReference>
<keyword evidence="2" id="KW-0808">Transferase</keyword>
<proteinExistence type="predicted"/>
<sequence>MPLHPVQLEGFGITLQPLKPAHEPGLASAAADGELWNLVYTSVPSPGKEAEYIKTALDSQHQGKSLVFTIIDECTKKVIGTTRYYDIVPECARLEIGYTWYAQSYQRTFANTATKYLLMFYAFESLKAQTIGWRTDIINTRSQAAIERLGAKKDGVIRGDMLRRDGTLRDSVVYSMTREEWLNGCKSQLKEKLDKLLSVG</sequence>
<keyword evidence="3" id="KW-1185">Reference proteome</keyword>
<evidence type="ECO:0000313" key="3">
    <source>
        <dbReference type="Proteomes" id="UP000541421"/>
    </source>
</evidence>
<dbReference type="Pfam" id="PF13302">
    <property type="entry name" value="Acetyltransf_3"/>
    <property type="match status" value="1"/>
</dbReference>
<reference evidence="2 3" key="1">
    <citation type="submission" date="2020-05" db="EMBL/GenBank/DDBJ databases">
        <authorList>
            <person name="Niu N."/>
        </authorList>
    </citation>
    <scope>NUCLEOTIDE SEQUENCE [LARGE SCALE GENOMIC DNA]</scope>
    <source>
        <strain evidence="2 3">LMG10982</strain>
    </source>
</reference>
<dbReference type="SUPFAM" id="SSF55729">
    <property type="entry name" value="Acyl-CoA N-acyltransferases (Nat)"/>
    <property type="match status" value="1"/>
</dbReference>
<dbReference type="EMBL" id="JABGBO010000001">
    <property type="protein sequence ID" value="NOL48647.1"/>
    <property type="molecule type" value="Genomic_DNA"/>
</dbReference>
<name>A0A7Y4L817_9BURK</name>
<organism evidence="2 3">
    <name type="scientific">Pelistega europaea</name>
    <dbReference type="NCBI Taxonomy" id="106147"/>
    <lineage>
        <taxon>Bacteria</taxon>
        <taxon>Pseudomonadati</taxon>
        <taxon>Pseudomonadota</taxon>
        <taxon>Betaproteobacteria</taxon>
        <taxon>Burkholderiales</taxon>
        <taxon>Alcaligenaceae</taxon>
        <taxon>Pelistega</taxon>
    </lineage>
</organism>